<name>A0A511F9K9_9CELL</name>
<organism evidence="2 4">
    <name type="scientific">Cellulomonas hominis</name>
    <dbReference type="NCBI Taxonomy" id="156981"/>
    <lineage>
        <taxon>Bacteria</taxon>
        <taxon>Bacillati</taxon>
        <taxon>Actinomycetota</taxon>
        <taxon>Actinomycetes</taxon>
        <taxon>Micrococcales</taxon>
        <taxon>Cellulomonadaceae</taxon>
        <taxon>Cellulomonas</taxon>
    </lineage>
</organism>
<dbReference type="Gene3D" id="3.40.50.360">
    <property type="match status" value="1"/>
</dbReference>
<dbReference type="PROSITE" id="PS50902">
    <property type="entry name" value="FLAVODOXIN_LIKE"/>
    <property type="match status" value="1"/>
</dbReference>
<proteinExistence type="predicted"/>
<reference evidence="2 4" key="1">
    <citation type="submission" date="2019-07" db="EMBL/GenBank/DDBJ databases">
        <title>Whole genome shotgun sequence of Cellulomonas hominis NBRC 16055.</title>
        <authorList>
            <person name="Hosoyama A."/>
            <person name="Uohara A."/>
            <person name="Ohji S."/>
            <person name="Ichikawa N."/>
        </authorList>
    </citation>
    <scope>NUCLEOTIDE SEQUENCE [LARGE SCALE GENOMIC DNA]</scope>
    <source>
        <strain evidence="2 4">NBRC 16055</strain>
    </source>
</reference>
<dbReference type="InterPro" id="IPR029039">
    <property type="entry name" value="Flavoprotein-like_sf"/>
</dbReference>
<comment type="caution">
    <text evidence="2">The sequence shown here is derived from an EMBL/GenBank/DDBJ whole genome shotgun (WGS) entry which is preliminary data.</text>
</comment>
<dbReference type="Proteomes" id="UP000321723">
    <property type="component" value="Unassembled WGS sequence"/>
</dbReference>
<reference evidence="3 5" key="2">
    <citation type="submission" date="2020-08" db="EMBL/GenBank/DDBJ databases">
        <title>Sequencing the genomes of 1000 actinobacteria strains.</title>
        <authorList>
            <person name="Klenk H.-P."/>
        </authorList>
    </citation>
    <scope>NUCLEOTIDE SEQUENCE [LARGE SCALE GENOMIC DNA]</scope>
    <source>
        <strain evidence="3 5">DSM 9581</strain>
    </source>
</reference>
<evidence type="ECO:0000313" key="3">
    <source>
        <dbReference type="EMBL" id="MBB5473576.1"/>
    </source>
</evidence>
<dbReference type="EMBL" id="JACHDN010000001">
    <property type="protein sequence ID" value="MBB5473576.1"/>
    <property type="molecule type" value="Genomic_DNA"/>
</dbReference>
<gene>
    <name evidence="2" type="ORF">CHO01_10760</name>
    <name evidence="3" type="ORF">HNR08_002312</name>
</gene>
<evidence type="ECO:0000259" key="1">
    <source>
        <dbReference type="PROSITE" id="PS50902"/>
    </source>
</evidence>
<dbReference type="Pfam" id="PF00258">
    <property type="entry name" value="Flavodoxin_1"/>
    <property type="match status" value="1"/>
</dbReference>
<protein>
    <recommendedName>
        <fullName evidence="1">Flavodoxin-like domain-containing protein</fullName>
    </recommendedName>
</protein>
<keyword evidence="4" id="KW-1185">Reference proteome</keyword>
<feature type="domain" description="Flavodoxin-like" evidence="1">
    <location>
        <begin position="3"/>
        <end position="156"/>
    </location>
</feature>
<dbReference type="InterPro" id="IPR008254">
    <property type="entry name" value="Flavodoxin/NO_synth"/>
</dbReference>
<sequence>MRVLLIVESCFGTTEAVARRVAEALRAAGAEVEHVAAADAPARPDADLVLLGAPTHNMGLPTAASRAQAAGKGAAAVPSGVREWIATADTAGVPVLTFATRFRSAFAGSASRAAAKQLRRRGADARQGADFVVTGVGGPLADGELERAAAWAAGLAG</sequence>
<dbReference type="AlphaFoldDB" id="A0A511F9K9"/>
<dbReference type="EMBL" id="BJVQ01000009">
    <property type="protein sequence ID" value="GEL45960.1"/>
    <property type="molecule type" value="Genomic_DNA"/>
</dbReference>
<evidence type="ECO:0000313" key="4">
    <source>
        <dbReference type="Proteomes" id="UP000321723"/>
    </source>
</evidence>
<dbReference type="RefSeq" id="WP_146834722.1">
    <property type="nucleotide sequence ID" value="NZ_BJVQ01000009.1"/>
</dbReference>
<evidence type="ECO:0000313" key="2">
    <source>
        <dbReference type="EMBL" id="GEL45960.1"/>
    </source>
</evidence>
<dbReference type="Proteomes" id="UP000564629">
    <property type="component" value="Unassembled WGS sequence"/>
</dbReference>
<dbReference type="SUPFAM" id="SSF52218">
    <property type="entry name" value="Flavoproteins"/>
    <property type="match status" value="1"/>
</dbReference>
<dbReference type="GO" id="GO:0010181">
    <property type="term" value="F:FMN binding"/>
    <property type="evidence" value="ECO:0007669"/>
    <property type="project" value="InterPro"/>
</dbReference>
<accession>A0A511F9K9</accession>
<evidence type="ECO:0000313" key="5">
    <source>
        <dbReference type="Proteomes" id="UP000564629"/>
    </source>
</evidence>